<dbReference type="Gene3D" id="3.30.40.10">
    <property type="entry name" value="Zinc/RING finger domain, C3HC4 (zinc finger)"/>
    <property type="match status" value="1"/>
</dbReference>
<dbReference type="Pfam" id="PF05131">
    <property type="entry name" value="Pep3_Vps18"/>
    <property type="match status" value="1"/>
</dbReference>
<dbReference type="GO" id="GO:0048284">
    <property type="term" value="P:organelle fusion"/>
    <property type="evidence" value="ECO:0007669"/>
    <property type="project" value="TreeGrafter"/>
</dbReference>
<keyword evidence="5" id="KW-0472">Membrane</keyword>
<dbReference type="SUPFAM" id="SSF57850">
    <property type="entry name" value="RING/U-box"/>
    <property type="match status" value="1"/>
</dbReference>
<dbReference type="InterPro" id="IPR000547">
    <property type="entry name" value="Clathrin_H-chain/VPS_repeat"/>
</dbReference>
<gene>
    <name evidence="10" type="ORF">WICMUC_005781</name>
</gene>
<dbReference type="Pfam" id="PF26148">
    <property type="entry name" value="VPS18_RING_C"/>
    <property type="match status" value="1"/>
</dbReference>
<dbReference type="GO" id="GO:0098588">
    <property type="term" value="C:bounding membrane of organelle"/>
    <property type="evidence" value="ECO:0007669"/>
    <property type="project" value="UniProtKB-ARBA"/>
</dbReference>
<dbReference type="PANTHER" id="PTHR23323">
    <property type="entry name" value="VACUOLAR PROTEIN SORTING-ASSOCIATED PROTEIN"/>
    <property type="match status" value="1"/>
</dbReference>
<dbReference type="SMART" id="SM00184">
    <property type="entry name" value="RING"/>
    <property type="match status" value="1"/>
</dbReference>
<proteinExistence type="inferred from homology"/>
<dbReference type="GO" id="GO:0030674">
    <property type="term" value="F:protein-macromolecule adaptor activity"/>
    <property type="evidence" value="ECO:0007669"/>
    <property type="project" value="TreeGrafter"/>
</dbReference>
<sequence>MAHVPNILSHNAEIFNIAPVQFQTEINNISCLDVSNDIFIIGFKSHGRIFRIDLNNPEIIETLELPFKKSSQESNCIEKIFQDPTGHHLIVSTSKNESFYIHKSSTQFKYLNDLKNIKITSIGWNDEAITKSNTGAFLIGEKSGGIHEAFLEYNTKSEKYQKKFVKNIYQSPSSIDGLTISFDQNSNTFTILLISGDDISYWNEAIKSTDSKTLKYNDLFLNKLFQSSPIEFEKYQDLGTINADKFCSSSDSQFAWLTAAGIVFGKISPKLIEERKNISELKFLINLELPSSPNSFSSITLTKYHLILLRENELLIINKLNDELVFQQFLPSNENEKFIGLNNDVLKSTYWIYSNSNIYEITVNNEEKFIWKAMCENHQYEEALTTTSTPQIIDIIYSKQGDYYFNEKLFEKAAISYSNSSSPSFETIALKFLDVNEPDALQKFFLSKFEIIKRDKNFDFKLQLVMLSSWIIELYITKLNELDDLLKDEESTDLGMLTLSKTQLEHNLQNYIVENIDILDKRTVYEIITSHNRLSELLYYANLIHDFDFVLSYWIRLENWNESIKVLSKINDHEIVYKYSTVLLINSPANTIESWLKIETLDPSKLLPAILTYNNSSKKILIESHHGVQFLLRFIKKVKCIDPTVHDTLLYILISNESTSNENLILRYLEENGSSYYYNPDFILRLCLKFHRIRSAVFIYSILNYHEDAVNLALKNNLIDEAAIIADKLSEDKTRKFLYLKIAQKKISVIRPSDNKLIKNELKYLLQKCELLTIKDLLPLLPDFTTIDNFKDEICEDLERFGNVINKLTREMESSITINEDLIENLKMLEKRSQVVKSGASCSICSELLISRKFFLFPCNHTFHSDCLIKEILSSNDYKTKKKLEYLQKKYLSGKHEKGTKFINDYEVDKMLSEKCPLCSDLRVETIDEPLVDIPNSSGKPLFNDYDEDNDDHEEENIKYIDDWDI</sequence>
<dbReference type="InterPro" id="IPR036322">
    <property type="entry name" value="WD40_repeat_dom_sf"/>
</dbReference>
<dbReference type="GO" id="GO:0008270">
    <property type="term" value="F:zinc ion binding"/>
    <property type="evidence" value="ECO:0007669"/>
    <property type="project" value="UniProtKB-KW"/>
</dbReference>
<dbReference type="GO" id="GO:0006904">
    <property type="term" value="P:vesicle docking involved in exocytosis"/>
    <property type="evidence" value="ECO:0007669"/>
    <property type="project" value="TreeGrafter"/>
</dbReference>
<dbReference type="PROSITE" id="PS50089">
    <property type="entry name" value="ZF_RING_2"/>
    <property type="match status" value="1"/>
</dbReference>
<dbReference type="GO" id="GO:0007032">
    <property type="term" value="P:endosome organization"/>
    <property type="evidence" value="ECO:0007669"/>
    <property type="project" value="TreeGrafter"/>
</dbReference>
<evidence type="ECO:0000256" key="7">
    <source>
        <dbReference type="PROSITE-ProRule" id="PRU00175"/>
    </source>
</evidence>
<comment type="caution">
    <text evidence="10">The sequence shown here is derived from an EMBL/GenBank/DDBJ whole genome shotgun (WGS) entry which is preliminary data.</text>
</comment>
<dbReference type="GO" id="GO:0007033">
    <property type="term" value="P:vacuole organization"/>
    <property type="evidence" value="ECO:0007669"/>
    <property type="project" value="TreeGrafter"/>
</dbReference>
<accession>A0A9P8T369</accession>
<evidence type="ECO:0000313" key="10">
    <source>
        <dbReference type="EMBL" id="KAH3664396.1"/>
    </source>
</evidence>
<reference evidence="10" key="1">
    <citation type="journal article" date="2021" name="Open Biol.">
        <title>Shared evolutionary footprints suggest mitochondrial oxidative damage underlies multiple complex I losses in fungi.</title>
        <authorList>
            <person name="Schikora-Tamarit M.A."/>
            <person name="Marcet-Houben M."/>
            <person name="Nosek J."/>
            <person name="Gabaldon T."/>
        </authorList>
    </citation>
    <scope>NUCLEOTIDE SEQUENCE</scope>
    <source>
        <strain evidence="10">CBS6341</strain>
    </source>
</reference>
<reference evidence="10" key="2">
    <citation type="submission" date="2021-01" db="EMBL/GenBank/DDBJ databases">
        <authorList>
            <person name="Schikora-Tamarit M.A."/>
        </authorList>
    </citation>
    <scope>NUCLEOTIDE SEQUENCE</scope>
    <source>
        <strain evidence="10">CBS6341</strain>
    </source>
</reference>
<dbReference type="Pfam" id="PF00637">
    <property type="entry name" value="Clathrin"/>
    <property type="match status" value="1"/>
</dbReference>
<feature type="domain" description="RING-type" evidence="9">
    <location>
        <begin position="842"/>
        <end position="920"/>
    </location>
</feature>
<keyword evidence="11" id="KW-1185">Reference proteome</keyword>
<dbReference type="InterPro" id="IPR013083">
    <property type="entry name" value="Znf_RING/FYVE/PHD"/>
</dbReference>
<keyword evidence="2" id="KW-0479">Metal-binding</keyword>
<dbReference type="PANTHER" id="PTHR23323:SF26">
    <property type="entry name" value="VACUOLAR PROTEIN SORTING-ASSOCIATED PROTEIN 18 HOMOLOG"/>
    <property type="match status" value="1"/>
</dbReference>
<dbReference type="InterPro" id="IPR007810">
    <property type="entry name" value="Pep3/Vps18_beta-prop"/>
</dbReference>
<feature type="repeat" description="CHCR" evidence="8">
    <location>
        <begin position="597"/>
        <end position="751"/>
    </location>
</feature>
<dbReference type="GO" id="GO:0030897">
    <property type="term" value="C:HOPS complex"/>
    <property type="evidence" value="ECO:0007669"/>
    <property type="project" value="TreeGrafter"/>
</dbReference>
<evidence type="ECO:0000256" key="5">
    <source>
        <dbReference type="ARBA" id="ARBA00023136"/>
    </source>
</evidence>
<name>A0A9P8T369_9ASCO</name>
<organism evidence="10 11">
    <name type="scientific">Wickerhamomyces mucosus</name>
    <dbReference type="NCBI Taxonomy" id="1378264"/>
    <lineage>
        <taxon>Eukaryota</taxon>
        <taxon>Fungi</taxon>
        <taxon>Dikarya</taxon>
        <taxon>Ascomycota</taxon>
        <taxon>Saccharomycotina</taxon>
        <taxon>Saccharomycetes</taxon>
        <taxon>Phaffomycetales</taxon>
        <taxon>Wickerhamomycetaceae</taxon>
        <taxon>Wickerhamomyces</taxon>
    </lineage>
</organism>
<protein>
    <recommendedName>
        <fullName evidence="9">RING-type domain-containing protein</fullName>
    </recommendedName>
</protein>
<keyword evidence="4" id="KW-0862">Zinc</keyword>
<evidence type="ECO:0000256" key="1">
    <source>
        <dbReference type="ARBA" id="ARBA00010454"/>
    </source>
</evidence>
<comment type="similarity">
    <text evidence="1">Belongs to the VPS18 family.</text>
</comment>
<dbReference type="AlphaFoldDB" id="A0A9P8T369"/>
<evidence type="ECO:0000256" key="6">
    <source>
        <dbReference type="ARBA" id="ARBA00029433"/>
    </source>
</evidence>
<dbReference type="Proteomes" id="UP000769528">
    <property type="component" value="Unassembled WGS sequence"/>
</dbReference>
<dbReference type="GO" id="GO:0005768">
    <property type="term" value="C:endosome"/>
    <property type="evidence" value="ECO:0007669"/>
    <property type="project" value="TreeGrafter"/>
</dbReference>
<dbReference type="InterPro" id="IPR058919">
    <property type="entry name" value="Pep3/Vps18_RING_C"/>
</dbReference>
<dbReference type="EMBL" id="JAEUBF010001473">
    <property type="protein sequence ID" value="KAH3664396.1"/>
    <property type="molecule type" value="Genomic_DNA"/>
</dbReference>
<evidence type="ECO:0000259" key="9">
    <source>
        <dbReference type="PROSITE" id="PS50089"/>
    </source>
</evidence>
<dbReference type="PROSITE" id="PS50236">
    <property type="entry name" value="CHCR"/>
    <property type="match status" value="1"/>
</dbReference>
<evidence type="ECO:0000313" key="11">
    <source>
        <dbReference type="Proteomes" id="UP000769528"/>
    </source>
</evidence>
<comment type="subcellular location">
    <subcellularLocation>
        <location evidence="6">Endomembrane system</location>
        <topology evidence="6">Peripheral membrane protein</topology>
        <orientation evidence="6">Cytoplasmic side</orientation>
    </subcellularLocation>
</comment>
<evidence type="ECO:0000256" key="2">
    <source>
        <dbReference type="ARBA" id="ARBA00022723"/>
    </source>
</evidence>
<keyword evidence="3 7" id="KW-0863">Zinc-finger</keyword>
<dbReference type="GO" id="GO:0006886">
    <property type="term" value="P:intracellular protein transport"/>
    <property type="evidence" value="ECO:0007669"/>
    <property type="project" value="UniProtKB-UniRule"/>
</dbReference>
<evidence type="ECO:0000256" key="8">
    <source>
        <dbReference type="PROSITE-ProRule" id="PRU01006"/>
    </source>
</evidence>
<dbReference type="InterPro" id="IPR001841">
    <property type="entry name" value="Znf_RING"/>
</dbReference>
<evidence type="ECO:0000256" key="4">
    <source>
        <dbReference type="ARBA" id="ARBA00022833"/>
    </source>
</evidence>
<dbReference type="OrthoDB" id="1845386at2759"/>
<dbReference type="SUPFAM" id="SSF50978">
    <property type="entry name" value="WD40 repeat-like"/>
    <property type="match status" value="1"/>
</dbReference>
<evidence type="ECO:0000256" key="3">
    <source>
        <dbReference type="ARBA" id="ARBA00022771"/>
    </source>
</evidence>
<dbReference type="InterPro" id="IPR055358">
    <property type="entry name" value="CHCR"/>
</dbReference>